<reference evidence="1 2" key="2">
    <citation type="journal article" date="2022" name="Mol. Ecol. Resour.">
        <title>The genomes of chicory, endive, great burdock and yacon provide insights into Asteraceae paleo-polyploidization history and plant inulin production.</title>
        <authorList>
            <person name="Fan W."/>
            <person name="Wang S."/>
            <person name="Wang H."/>
            <person name="Wang A."/>
            <person name="Jiang F."/>
            <person name="Liu H."/>
            <person name="Zhao H."/>
            <person name="Xu D."/>
            <person name="Zhang Y."/>
        </authorList>
    </citation>
    <scope>NUCLEOTIDE SEQUENCE [LARGE SCALE GENOMIC DNA]</scope>
    <source>
        <strain evidence="2">cv. Yunnan</strain>
        <tissue evidence="1">Leaves</tissue>
    </source>
</reference>
<keyword evidence="2" id="KW-1185">Reference proteome</keyword>
<sequence length="339" mass="38850">MHQEGWGHLAGNLVKMQSDCFESHRRTLNKGNDVIYELIDKYGIHNVNHATKYYQLLSAGLQEDVERYKLQLLASMLPAELMKDGNNKKVLNTALHLAVSMKRDWIQTGRKPSGICAAAIYVSSVLHGVAQVKAVHICEATLTKRLIEFENTTIEEFTQNAVDFEKEMQSCKQSANDLKMPGMTWNDRSGLRAQKQCSSICSKEAPADESDTHSDIDDSEINDYLLDEEESRLKVIWEHMPMNREWNSEEIREAQALAVASKKERDKRKRELEAKPAQTAAAAACQHFKKRLSSKINYDMLTQLFGDEEPSPLKNRVERKDIAREDNNDNEDEEWKYDE</sequence>
<protein>
    <submittedName>
        <fullName evidence="1">Uncharacterized protein</fullName>
    </submittedName>
</protein>
<dbReference type="Proteomes" id="UP001056120">
    <property type="component" value="Linkage Group LG10"/>
</dbReference>
<accession>A0ACB9HYS3</accession>
<name>A0ACB9HYS3_9ASTR</name>
<gene>
    <name evidence="1" type="ORF">L1987_28724</name>
</gene>
<dbReference type="EMBL" id="CM042027">
    <property type="protein sequence ID" value="KAI3800631.1"/>
    <property type="molecule type" value="Genomic_DNA"/>
</dbReference>
<evidence type="ECO:0000313" key="1">
    <source>
        <dbReference type="EMBL" id="KAI3800631.1"/>
    </source>
</evidence>
<organism evidence="1 2">
    <name type="scientific">Smallanthus sonchifolius</name>
    <dbReference type="NCBI Taxonomy" id="185202"/>
    <lineage>
        <taxon>Eukaryota</taxon>
        <taxon>Viridiplantae</taxon>
        <taxon>Streptophyta</taxon>
        <taxon>Embryophyta</taxon>
        <taxon>Tracheophyta</taxon>
        <taxon>Spermatophyta</taxon>
        <taxon>Magnoliopsida</taxon>
        <taxon>eudicotyledons</taxon>
        <taxon>Gunneridae</taxon>
        <taxon>Pentapetalae</taxon>
        <taxon>asterids</taxon>
        <taxon>campanulids</taxon>
        <taxon>Asterales</taxon>
        <taxon>Asteraceae</taxon>
        <taxon>Asteroideae</taxon>
        <taxon>Heliantheae alliance</taxon>
        <taxon>Millerieae</taxon>
        <taxon>Smallanthus</taxon>
    </lineage>
</organism>
<reference evidence="2" key="1">
    <citation type="journal article" date="2022" name="Mol. Ecol. Resour.">
        <title>The genomes of chicory, endive, great burdock and yacon provide insights into Asteraceae palaeo-polyploidization history and plant inulin production.</title>
        <authorList>
            <person name="Fan W."/>
            <person name="Wang S."/>
            <person name="Wang H."/>
            <person name="Wang A."/>
            <person name="Jiang F."/>
            <person name="Liu H."/>
            <person name="Zhao H."/>
            <person name="Xu D."/>
            <person name="Zhang Y."/>
        </authorList>
    </citation>
    <scope>NUCLEOTIDE SEQUENCE [LARGE SCALE GENOMIC DNA]</scope>
    <source>
        <strain evidence="2">cv. Yunnan</strain>
    </source>
</reference>
<proteinExistence type="predicted"/>
<comment type="caution">
    <text evidence="1">The sequence shown here is derived from an EMBL/GenBank/DDBJ whole genome shotgun (WGS) entry which is preliminary data.</text>
</comment>
<evidence type="ECO:0000313" key="2">
    <source>
        <dbReference type="Proteomes" id="UP001056120"/>
    </source>
</evidence>